<feature type="transmembrane region" description="Helical" evidence="1">
    <location>
        <begin position="67"/>
        <end position="87"/>
    </location>
</feature>
<accession>A0ABP8NJQ5</accession>
<sequence>MVKNTKQETARAILTITVGLLVVYVMSGMQWALVTAVVVGCVGVLSPYLSRKIEWVWMQLAGVLGKIMPNALLTAVFYLVLLPIALLSRMGGKDPLRLKNRDKSTFKECNKEFDKVSFEQPW</sequence>
<evidence type="ECO:0000256" key="1">
    <source>
        <dbReference type="SAM" id="Phobius"/>
    </source>
</evidence>
<proteinExistence type="predicted"/>
<gene>
    <name evidence="2" type="ORF">GCM10023093_21580</name>
</gene>
<evidence type="ECO:0008006" key="4">
    <source>
        <dbReference type="Google" id="ProtNLM"/>
    </source>
</evidence>
<evidence type="ECO:0000313" key="2">
    <source>
        <dbReference type="EMBL" id="GAA4466839.1"/>
    </source>
</evidence>
<comment type="caution">
    <text evidence="2">The sequence shown here is derived from an EMBL/GenBank/DDBJ whole genome shotgun (WGS) entry which is preliminary data.</text>
</comment>
<dbReference type="InterPro" id="IPR045781">
    <property type="entry name" value="SxtJ"/>
</dbReference>
<dbReference type="RefSeq" id="WP_345082943.1">
    <property type="nucleotide sequence ID" value="NZ_BAABFA010000014.1"/>
</dbReference>
<dbReference type="Pfam" id="PF19588">
    <property type="entry name" value="SxtJ"/>
    <property type="match status" value="1"/>
</dbReference>
<keyword evidence="1" id="KW-0812">Transmembrane</keyword>
<protein>
    <recommendedName>
        <fullName evidence="4">SxtJ</fullName>
    </recommendedName>
</protein>
<feature type="transmembrane region" description="Helical" evidence="1">
    <location>
        <begin position="12"/>
        <end position="45"/>
    </location>
</feature>
<evidence type="ECO:0000313" key="3">
    <source>
        <dbReference type="Proteomes" id="UP001500067"/>
    </source>
</evidence>
<keyword evidence="3" id="KW-1185">Reference proteome</keyword>
<name>A0ABP8NJQ5_9BACT</name>
<dbReference type="EMBL" id="BAABFA010000014">
    <property type="protein sequence ID" value="GAA4466839.1"/>
    <property type="molecule type" value="Genomic_DNA"/>
</dbReference>
<keyword evidence="1" id="KW-1133">Transmembrane helix</keyword>
<organism evidence="2 3">
    <name type="scientific">Nemorincola caseinilytica</name>
    <dbReference type="NCBI Taxonomy" id="2054315"/>
    <lineage>
        <taxon>Bacteria</taxon>
        <taxon>Pseudomonadati</taxon>
        <taxon>Bacteroidota</taxon>
        <taxon>Chitinophagia</taxon>
        <taxon>Chitinophagales</taxon>
        <taxon>Chitinophagaceae</taxon>
        <taxon>Nemorincola</taxon>
    </lineage>
</organism>
<dbReference type="Proteomes" id="UP001500067">
    <property type="component" value="Unassembled WGS sequence"/>
</dbReference>
<reference evidence="3" key="1">
    <citation type="journal article" date="2019" name="Int. J. Syst. Evol. Microbiol.">
        <title>The Global Catalogue of Microorganisms (GCM) 10K type strain sequencing project: providing services to taxonomists for standard genome sequencing and annotation.</title>
        <authorList>
            <consortium name="The Broad Institute Genomics Platform"/>
            <consortium name="The Broad Institute Genome Sequencing Center for Infectious Disease"/>
            <person name="Wu L."/>
            <person name="Ma J."/>
        </authorList>
    </citation>
    <scope>NUCLEOTIDE SEQUENCE [LARGE SCALE GENOMIC DNA]</scope>
    <source>
        <strain evidence="3">JCM 32105</strain>
    </source>
</reference>
<keyword evidence="1" id="KW-0472">Membrane</keyword>